<comment type="caution">
    <text evidence="2">The sequence shown here is derived from an EMBL/GenBank/DDBJ whole genome shotgun (WGS) entry which is preliminary data.</text>
</comment>
<feature type="region of interest" description="Disordered" evidence="1">
    <location>
        <begin position="1"/>
        <end position="52"/>
    </location>
</feature>
<evidence type="ECO:0000256" key="1">
    <source>
        <dbReference type="SAM" id="MobiDB-lite"/>
    </source>
</evidence>
<accession>A0A9J6A8T0</accession>
<organism evidence="2 3">
    <name type="scientific">Solanum commersonii</name>
    <name type="common">Commerson's wild potato</name>
    <name type="synonym">Commerson's nightshade</name>
    <dbReference type="NCBI Taxonomy" id="4109"/>
    <lineage>
        <taxon>Eukaryota</taxon>
        <taxon>Viridiplantae</taxon>
        <taxon>Streptophyta</taxon>
        <taxon>Embryophyta</taxon>
        <taxon>Tracheophyta</taxon>
        <taxon>Spermatophyta</taxon>
        <taxon>Magnoliopsida</taxon>
        <taxon>eudicotyledons</taxon>
        <taxon>Gunneridae</taxon>
        <taxon>Pentapetalae</taxon>
        <taxon>asterids</taxon>
        <taxon>lamiids</taxon>
        <taxon>Solanales</taxon>
        <taxon>Solanaceae</taxon>
        <taxon>Solanoideae</taxon>
        <taxon>Solaneae</taxon>
        <taxon>Solanum</taxon>
    </lineage>
</organism>
<reference evidence="2 3" key="1">
    <citation type="submission" date="2020-09" db="EMBL/GenBank/DDBJ databases">
        <title>De no assembly of potato wild relative species, Solanum commersonii.</title>
        <authorList>
            <person name="Cho K."/>
        </authorList>
    </citation>
    <scope>NUCLEOTIDE SEQUENCE [LARGE SCALE GENOMIC DNA]</scope>
    <source>
        <strain evidence="2">LZ3.2</strain>
        <tissue evidence="2">Leaf</tissue>
    </source>
</reference>
<gene>
    <name evidence="2" type="ORF">H5410_005617</name>
</gene>
<evidence type="ECO:0000313" key="2">
    <source>
        <dbReference type="EMBL" id="KAG5620399.1"/>
    </source>
</evidence>
<feature type="compositionally biased region" description="Basic and acidic residues" evidence="1">
    <location>
        <begin position="1"/>
        <end position="18"/>
    </location>
</feature>
<keyword evidence="3" id="KW-1185">Reference proteome</keyword>
<dbReference type="EMBL" id="JACXVP010000002">
    <property type="protein sequence ID" value="KAG5620399.1"/>
    <property type="molecule type" value="Genomic_DNA"/>
</dbReference>
<proteinExistence type="predicted"/>
<dbReference type="Proteomes" id="UP000824120">
    <property type="component" value="Chromosome 2"/>
</dbReference>
<name>A0A9J6A8T0_SOLCO</name>
<feature type="region of interest" description="Disordered" evidence="1">
    <location>
        <begin position="145"/>
        <end position="190"/>
    </location>
</feature>
<dbReference type="AlphaFoldDB" id="A0A9J6A8T0"/>
<sequence length="255" mass="28563">MSKSQRNEDGCQEREQEVQKYISKKRDRSKVRESSSNPPVCGRNLGEEGEVSDTSQLDEKIIKIEVGLSALNRRLVVFENNFSSLETVALEGLDKVKSNLVDLEEVNKETMTNLELKLTEALSSLHREFETLKRQVDETASAGFAGPVIVPKRRDNRSKNVPPKVDNNRNKSKPLPNRGSDARGNNLNQASNFHKNYEDRKKGVPHHEGCYIYGETTHSTCYCPSLSKLNAMVASQKQQEQAAMQIKGPFGEQGG</sequence>
<evidence type="ECO:0000313" key="3">
    <source>
        <dbReference type="Proteomes" id="UP000824120"/>
    </source>
</evidence>
<protein>
    <submittedName>
        <fullName evidence="2">Uncharacterized protein</fullName>
    </submittedName>
</protein>
<dbReference type="OrthoDB" id="1939491at2759"/>